<evidence type="ECO:0000256" key="1">
    <source>
        <dbReference type="ARBA" id="ARBA00009437"/>
    </source>
</evidence>
<dbReference type="Gene3D" id="3.40.190.290">
    <property type="match status" value="1"/>
</dbReference>
<keyword evidence="3" id="KW-0238">DNA-binding</keyword>
<dbReference type="PANTHER" id="PTHR30537">
    <property type="entry name" value="HTH-TYPE TRANSCRIPTIONAL REGULATOR"/>
    <property type="match status" value="1"/>
</dbReference>
<dbReference type="EMBL" id="CP060244">
    <property type="protein sequence ID" value="QNT77362.1"/>
    <property type="molecule type" value="Genomic_DNA"/>
</dbReference>
<dbReference type="Gene3D" id="1.10.10.10">
    <property type="entry name" value="Winged helix-like DNA-binding domain superfamily/Winged helix DNA-binding domain"/>
    <property type="match status" value="1"/>
</dbReference>
<dbReference type="InterPro" id="IPR005119">
    <property type="entry name" value="LysR_subst-bd"/>
</dbReference>
<dbReference type="PANTHER" id="PTHR30537:SF5">
    <property type="entry name" value="HTH-TYPE TRANSCRIPTIONAL ACTIVATOR TTDR-RELATED"/>
    <property type="match status" value="1"/>
</dbReference>
<dbReference type="GO" id="GO:0003700">
    <property type="term" value="F:DNA-binding transcription factor activity"/>
    <property type="evidence" value="ECO:0007669"/>
    <property type="project" value="InterPro"/>
</dbReference>
<keyword evidence="4" id="KW-0804">Transcription</keyword>
<dbReference type="KEGG" id="ebla:JGUZn3_00950"/>
<dbReference type="InterPro" id="IPR036388">
    <property type="entry name" value="WH-like_DNA-bd_sf"/>
</dbReference>
<dbReference type="GO" id="GO:0006351">
    <property type="term" value="P:DNA-templated transcription"/>
    <property type="evidence" value="ECO:0007669"/>
    <property type="project" value="TreeGrafter"/>
</dbReference>
<evidence type="ECO:0000256" key="3">
    <source>
        <dbReference type="ARBA" id="ARBA00023125"/>
    </source>
</evidence>
<accession>A0A7H1NNK2</accession>
<keyword evidence="7" id="KW-1185">Reference proteome</keyword>
<sequence>MSRLPDLEAWAIFAKLAEIGSFTGTAAELGISVATVSKAIHRLEQRVGATLLNRTSRRVMLTELGNHLARNATDMLVNAEHMETEAKSQTSTLAGVIRIAVPMSFGFRHVAPLLPDLLKKYEGLSIDLHLDDSIVDLIGGRFDLALRIANLADSSLRVRRICNVRRLLVGSPEYFQKHGRPEHPNDLVHHDCLGYVYLPTPGVWRFIHEQSGETVSVVPSGRLRANNGDALTASLCAGLGIAVQPEFTIWKELEAGALEAVMLDWSLPHLTLNAVMPPGTLRPARVMLVTDFLVEELRKALWAYYKYHKDE</sequence>
<feature type="domain" description="HTH lysR-type" evidence="5">
    <location>
        <begin position="5"/>
        <end position="62"/>
    </location>
</feature>
<dbReference type="InterPro" id="IPR058163">
    <property type="entry name" value="LysR-type_TF_proteobact-type"/>
</dbReference>
<dbReference type="CDD" id="cd08422">
    <property type="entry name" value="PBP2_CrgA_like"/>
    <property type="match status" value="1"/>
</dbReference>
<dbReference type="SUPFAM" id="SSF46785">
    <property type="entry name" value="Winged helix' DNA-binding domain"/>
    <property type="match status" value="1"/>
</dbReference>
<gene>
    <name evidence="6" type="primary">dmlR_1</name>
    <name evidence="6" type="ORF">JGUZn3_00950</name>
</gene>
<evidence type="ECO:0000313" key="6">
    <source>
        <dbReference type="EMBL" id="QNT77362.1"/>
    </source>
</evidence>
<evidence type="ECO:0000313" key="7">
    <source>
        <dbReference type="Proteomes" id="UP000516349"/>
    </source>
</evidence>
<organism evidence="6 7">
    <name type="scientific">Entomobacter blattae</name>
    <dbReference type="NCBI Taxonomy" id="2762277"/>
    <lineage>
        <taxon>Bacteria</taxon>
        <taxon>Pseudomonadati</taxon>
        <taxon>Pseudomonadota</taxon>
        <taxon>Alphaproteobacteria</taxon>
        <taxon>Acetobacterales</taxon>
        <taxon>Acetobacteraceae</taxon>
        <taxon>Entomobacter</taxon>
    </lineage>
</organism>
<evidence type="ECO:0000256" key="2">
    <source>
        <dbReference type="ARBA" id="ARBA00023015"/>
    </source>
</evidence>
<dbReference type="RefSeq" id="WP_203413851.1">
    <property type="nucleotide sequence ID" value="NZ_CP060244.1"/>
</dbReference>
<dbReference type="Pfam" id="PF03466">
    <property type="entry name" value="LysR_substrate"/>
    <property type="match status" value="1"/>
</dbReference>
<dbReference type="Pfam" id="PF00126">
    <property type="entry name" value="HTH_1"/>
    <property type="match status" value="1"/>
</dbReference>
<dbReference type="InterPro" id="IPR036390">
    <property type="entry name" value="WH_DNA-bd_sf"/>
</dbReference>
<keyword evidence="2" id="KW-0805">Transcription regulation</keyword>
<dbReference type="FunFam" id="1.10.10.10:FF:000001">
    <property type="entry name" value="LysR family transcriptional regulator"/>
    <property type="match status" value="1"/>
</dbReference>
<dbReference type="SUPFAM" id="SSF53850">
    <property type="entry name" value="Periplasmic binding protein-like II"/>
    <property type="match status" value="1"/>
</dbReference>
<dbReference type="AlphaFoldDB" id="A0A7H1NNK2"/>
<proteinExistence type="inferred from homology"/>
<dbReference type="PROSITE" id="PS50931">
    <property type="entry name" value="HTH_LYSR"/>
    <property type="match status" value="1"/>
</dbReference>
<comment type="similarity">
    <text evidence="1">Belongs to the LysR transcriptional regulatory family.</text>
</comment>
<name>A0A7H1NNK2_9PROT</name>
<reference evidence="6 7" key="1">
    <citation type="submission" date="2020-08" db="EMBL/GenBank/DDBJ databases">
        <title>Complete genome sequence of Entomobacter blattae G55GP.</title>
        <authorList>
            <person name="Poehlein A."/>
            <person name="Guzman J."/>
            <person name="Daniel R."/>
            <person name="Vilcinskas A."/>
        </authorList>
    </citation>
    <scope>NUCLEOTIDE SEQUENCE [LARGE SCALE GENOMIC DNA]</scope>
    <source>
        <strain evidence="6 7">G55GP</strain>
    </source>
</reference>
<evidence type="ECO:0000256" key="4">
    <source>
        <dbReference type="ARBA" id="ARBA00023163"/>
    </source>
</evidence>
<dbReference type="InterPro" id="IPR000847">
    <property type="entry name" value="LysR_HTH_N"/>
</dbReference>
<dbReference type="Proteomes" id="UP000516349">
    <property type="component" value="Chromosome"/>
</dbReference>
<protein>
    <submittedName>
        <fullName evidence="6">HTH-type transcriptional regulator DmlR</fullName>
    </submittedName>
</protein>
<evidence type="ECO:0000259" key="5">
    <source>
        <dbReference type="PROSITE" id="PS50931"/>
    </source>
</evidence>
<dbReference type="GO" id="GO:0043565">
    <property type="term" value="F:sequence-specific DNA binding"/>
    <property type="evidence" value="ECO:0007669"/>
    <property type="project" value="TreeGrafter"/>
</dbReference>